<comment type="catalytic activity">
    <reaction evidence="1">
        <text>[E2 ubiquitin-conjugating enzyme]-S-ubiquitinyl-L-cysteine + [acceptor protein]-L-lysine = [E2 ubiquitin-conjugating enzyme]-L-cysteine + [acceptor protein]-N(6)-ubiquitinyl-L-lysine.</text>
        <dbReference type="EC" id="2.3.2.31"/>
    </reaction>
</comment>
<evidence type="ECO:0000256" key="5">
    <source>
        <dbReference type="ARBA" id="ARBA00022737"/>
    </source>
</evidence>
<dbReference type="SUPFAM" id="SSF57850">
    <property type="entry name" value="RING/U-box"/>
    <property type="match status" value="3"/>
</dbReference>
<keyword evidence="4" id="KW-0479">Metal-binding</keyword>
<evidence type="ECO:0000256" key="8">
    <source>
        <dbReference type="ARBA" id="ARBA00022833"/>
    </source>
</evidence>
<dbReference type="InterPro" id="IPR001841">
    <property type="entry name" value="Znf_RING"/>
</dbReference>
<dbReference type="Proteomes" id="UP000789759">
    <property type="component" value="Unassembled WGS sequence"/>
</dbReference>
<evidence type="ECO:0000256" key="9">
    <source>
        <dbReference type="PROSITE-ProRule" id="PRU00175"/>
    </source>
</evidence>
<dbReference type="PROSITE" id="PS50089">
    <property type="entry name" value="ZF_RING_2"/>
    <property type="match status" value="1"/>
</dbReference>
<comment type="caution">
    <text evidence="12">The sequence shown here is derived from an EMBL/GenBank/DDBJ whole genome shotgun (WGS) entry which is preliminary data.</text>
</comment>
<feature type="domain" description="RING-type" evidence="11">
    <location>
        <begin position="3"/>
        <end position="192"/>
    </location>
</feature>
<dbReference type="EC" id="2.3.2.31" evidence="2"/>
<proteinExistence type="predicted"/>
<feature type="domain" description="RING-type" evidence="10">
    <location>
        <begin position="7"/>
        <end position="58"/>
    </location>
</feature>
<accession>A0A9N9GQU4</accession>
<keyword evidence="13" id="KW-1185">Reference proteome</keyword>
<keyword evidence="8" id="KW-0862">Zinc</keyword>
<evidence type="ECO:0000259" key="10">
    <source>
        <dbReference type="PROSITE" id="PS50089"/>
    </source>
</evidence>
<dbReference type="Gene3D" id="3.30.40.10">
    <property type="entry name" value="Zinc/RING finger domain, C3HC4 (zinc finger)"/>
    <property type="match status" value="1"/>
</dbReference>
<dbReference type="GO" id="GO:0061630">
    <property type="term" value="F:ubiquitin protein ligase activity"/>
    <property type="evidence" value="ECO:0007669"/>
    <property type="project" value="UniProtKB-EC"/>
</dbReference>
<dbReference type="AlphaFoldDB" id="A0A9N9GQU4"/>
<dbReference type="PANTHER" id="PTHR11685">
    <property type="entry name" value="RBR FAMILY RING FINGER AND IBR DOMAIN-CONTAINING"/>
    <property type="match status" value="1"/>
</dbReference>
<organism evidence="12 13">
    <name type="scientific">Cetraspora pellucida</name>
    <dbReference type="NCBI Taxonomy" id="1433469"/>
    <lineage>
        <taxon>Eukaryota</taxon>
        <taxon>Fungi</taxon>
        <taxon>Fungi incertae sedis</taxon>
        <taxon>Mucoromycota</taxon>
        <taxon>Glomeromycotina</taxon>
        <taxon>Glomeromycetes</taxon>
        <taxon>Diversisporales</taxon>
        <taxon>Gigasporaceae</taxon>
        <taxon>Cetraspora</taxon>
    </lineage>
</organism>
<keyword evidence="3" id="KW-0808">Transferase</keyword>
<dbReference type="PROSITE" id="PS51873">
    <property type="entry name" value="TRIAD"/>
    <property type="match status" value="1"/>
</dbReference>
<dbReference type="Pfam" id="PF01485">
    <property type="entry name" value="IBR"/>
    <property type="match status" value="1"/>
</dbReference>
<keyword evidence="7" id="KW-0833">Ubl conjugation pathway</keyword>
<sequence>MTDLSECTICYQTANRDFRKITSKCTHQAVVCTECVIKHVQIQLDEKQELKIPCPTRECEKIMERYDVKNIVTEELFKRYDTLAFKTAIQNIPEFRWCKDPCGAGQIHIGEGKAPIVKCENCGSESCYIHKVAWHTGKTCREYDEGMRQSDLATENYISQNAKKCPGCTAPITKDGGCDHMTCKCLYQFCWL</sequence>
<dbReference type="InterPro" id="IPR044066">
    <property type="entry name" value="TRIAD_supradom"/>
</dbReference>
<evidence type="ECO:0000256" key="3">
    <source>
        <dbReference type="ARBA" id="ARBA00022679"/>
    </source>
</evidence>
<evidence type="ECO:0000256" key="4">
    <source>
        <dbReference type="ARBA" id="ARBA00022723"/>
    </source>
</evidence>
<protein>
    <recommendedName>
        <fullName evidence="2">RBR-type E3 ubiquitin transferase</fullName>
        <ecNumber evidence="2">2.3.2.31</ecNumber>
    </recommendedName>
</protein>
<dbReference type="SMART" id="SM00647">
    <property type="entry name" value="IBR"/>
    <property type="match status" value="2"/>
</dbReference>
<evidence type="ECO:0000313" key="13">
    <source>
        <dbReference type="Proteomes" id="UP000789759"/>
    </source>
</evidence>
<keyword evidence="5" id="KW-0677">Repeat</keyword>
<evidence type="ECO:0000259" key="11">
    <source>
        <dbReference type="PROSITE" id="PS51873"/>
    </source>
</evidence>
<evidence type="ECO:0000256" key="2">
    <source>
        <dbReference type="ARBA" id="ARBA00012251"/>
    </source>
</evidence>
<dbReference type="EMBL" id="CAJVQA010005381">
    <property type="protein sequence ID" value="CAG8619459.1"/>
    <property type="molecule type" value="Genomic_DNA"/>
</dbReference>
<evidence type="ECO:0000256" key="7">
    <source>
        <dbReference type="ARBA" id="ARBA00022786"/>
    </source>
</evidence>
<dbReference type="Pfam" id="PF22191">
    <property type="entry name" value="IBR_1"/>
    <property type="match status" value="1"/>
</dbReference>
<name>A0A9N9GQU4_9GLOM</name>
<gene>
    <name evidence="12" type="ORF">CPELLU_LOCUS7844</name>
</gene>
<reference evidence="12" key="1">
    <citation type="submission" date="2021-06" db="EMBL/GenBank/DDBJ databases">
        <authorList>
            <person name="Kallberg Y."/>
            <person name="Tangrot J."/>
            <person name="Rosling A."/>
        </authorList>
    </citation>
    <scope>NUCLEOTIDE SEQUENCE</scope>
    <source>
        <strain evidence="12">FL966</strain>
    </source>
</reference>
<dbReference type="CDD" id="cd20335">
    <property type="entry name" value="BRcat_RBR"/>
    <property type="match status" value="1"/>
</dbReference>
<dbReference type="InterPro" id="IPR013083">
    <property type="entry name" value="Znf_RING/FYVE/PHD"/>
</dbReference>
<evidence type="ECO:0000256" key="1">
    <source>
        <dbReference type="ARBA" id="ARBA00001798"/>
    </source>
</evidence>
<dbReference type="Gene3D" id="1.20.120.1750">
    <property type="match status" value="1"/>
</dbReference>
<dbReference type="InterPro" id="IPR002867">
    <property type="entry name" value="IBR_dom"/>
</dbReference>
<dbReference type="GO" id="GO:0016567">
    <property type="term" value="P:protein ubiquitination"/>
    <property type="evidence" value="ECO:0007669"/>
    <property type="project" value="InterPro"/>
</dbReference>
<dbReference type="InterPro" id="IPR031127">
    <property type="entry name" value="E3_UB_ligase_RBR"/>
</dbReference>
<keyword evidence="6 9" id="KW-0863">Zinc-finger</keyword>
<dbReference type="OrthoDB" id="1431934at2759"/>
<dbReference type="GO" id="GO:0008270">
    <property type="term" value="F:zinc ion binding"/>
    <property type="evidence" value="ECO:0007669"/>
    <property type="project" value="UniProtKB-KW"/>
</dbReference>
<evidence type="ECO:0000256" key="6">
    <source>
        <dbReference type="ARBA" id="ARBA00022771"/>
    </source>
</evidence>
<evidence type="ECO:0000313" key="12">
    <source>
        <dbReference type="EMBL" id="CAG8619459.1"/>
    </source>
</evidence>